<proteinExistence type="inferred from homology"/>
<evidence type="ECO:0000256" key="3">
    <source>
        <dbReference type="ARBA" id="ARBA00022448"/>
    </source>
</evidence>
<feature type="transmembrane region" description="Helical" evidence="8">
    <location>
        <begin position="698"/>
        <end position="720"/>
    </location>
</feature>
<keyword evidence="10" id="KW-1185">Reference proteome</keyword>
<dbReference type="Gene3D" id="3.90.1490.10">
    <property type="entry name" value="putative n-type atp pyrophosphatase, domain 2"/>
    <property type="match status" value="1"/>
</dbReference>
<feature type="non-terminal residue" evidence="9">
    <location>
        <position position="1306"/>
    </location>
</feature>
<keyword evidence="5 8" id="KW-1133">Transmembrane helix</keyword>
<evidence type="ECO:0000256" key="5">
    <source>
        <dbReference type="ARBA" id="ARBA00022989"/>
    </source>
</evidence>
<feature type="transmembrane region" description="Helical" evidence="8">
    <location>
        <begin position="1078"/>
        <end position="1098"/>
    </location>
</feature>
<dbReference type="GO" id="GO:0016020">
    <property type="term" value="C:membrane"/>
    <property type="evidence" value="ECO:0007669"/>
    <property type="project" value="UniProtKB-SubCell"/>
</dbReference>
<evidence type="ECO:0000256" key="6">
    <source>
        <dbReference type="ARBA" id="ARBA00023136"/>
    </source>
</evidence>
<accession>A0A7J6Q4H8</accession>
<evidence type="ECO:0000256" key="2">
    <source>
        <dbReference type="ARBA" id="ARBA00006690"/>
    </source>
</evidence>
<evidence type="ECO:0000256" key="8">
    <source>
        <dbReference type="SAM" id="Phobius"/>
    </source>
</evidence>
<name>A0A7J6Q4H8_PEROL</name>
<evidence type="ECO:0000256" key="4">
    <source>
        <dbReference type="ARBA" id="ARBA00022692"/>
    </source>
</evidence>
<dbReference type="GO" id="GO:0017183">
    <property type="term" value="P:protein histidyl modification to diphthamide"/>
    <property type="evidence" value="ECO:0007669"/>
    <property type="project" value="TreeGrafter"/>
</dbReference>
<feature type="transmembrane region" description="Helical" evidence="8">
    <location>
        <begin position="1008"/>
        <end position="1027"/>
    </location>
</feature>
<feature type="compositionally biased region" description="Polar residues" evidence="7">
    <location>
        <begin position="1295"/>
        <end position="1306"/>
    </location>
</feature>
<evidence type="ECO:0000256" key="1">
    <source>
        <dbReference type="ARBA" id="ARBA00004141"/>
    </source>
</evidence>
<dbReference type="SUPFAM" id="SSF52402">
    <property type="entry name" value="Adenine nucleotide alpha hydrolases-like"/>
    <property type="match status" value="1"/>
</dbReference>
<dbReference type="EMBL" id="JABANO010035646">
    <property type="protein sequence ID" value="KAF4703153.1"/>
    <property type="molecule type" value="Genomic_DNA"/>
</dbReference>
<comment type="caution">
    <text evidence="9">The sequence shown here is derived from an EMBL/GenBank/DDBJ whole genome shotgun (WGS) entry which is preliminary data.</text>
</comment>
<keyword evidence="3" id="KW-0813">Transport</keyword>
<feature type="transmembrane region" description="Helical" evidence="8">
    <location>
        <begin position="530"/>
        <end position="550"/>
    </location>
</feature>
<feature type="transmembrane region" description="Helical" evidence="8">
    <location>
        <begin position="979"/>
        <end position="1001"/>
    </location>
</feature>
<feature type="transmembrane region" description="Helical" evidence="8">
    <location>
        <begin position="1133"/>
        <end position="1154"/>
    </location>
</feature>
<feature type="transmembrane region" description="Helical" evidence="8">
    <location>
        <begin position="847"/>
        <end position="866"/>
    </location>
</feature>
<feature type="transmembrane region" description="Helical" evidence="8">
    <location>
        <begin position="1039"/>
        <end position="1058"/>
    </location>
</feature>
<protein>
    <submittedName>
        <fullName evidence="9">ATP binding domain 4</fullName>
    </submittedName>
</protein>
<dbReference type="InterPro" id="IPR030662">
    <property type="entry name" value="DPH6/MJ0570"/>
</dbReference>
<dbReference type="PANTHER" id="PTHR12196:SF2">
    <property type="entry name" value="DIPHTHINE--AMMONIA LIGASE"/>
    <property type="match status" value="1"/>
</dbReference>
<feature type="transmembrane region" description="Helical" evidence="8">
    <location>
        <begin position="1161"/>
        <end position="1184"/>
    </location>
</feature>
<feature type="transmembrane region" description="Helical" evidence="8">
    <location>
        <begin position="1190"/>
        <end position="1208"/>
    </location>
</feature>
<keyword evidence="6 8" id="KW-0472">Membrane</keyword>
<organism evidence="9 10">
    <name type="scientific">Perkinsus olseni</name>
    <name type="common">Perkinsus atlanticus</name>
    <dbReference type="NCBI Taxonomy" id="32597"/>
    <lineage>
        <taxon>Eukaryota</taxon>
        <taxon>Sar</taxon>
        <taxon>Alveolata</taxon>
        <taxon>Perkinsozoa</taxon>
        <taxon>Perkinsea</taxon>
        <taxon>Perkinsida</taxon>
        <taxon>Perkinsidae</taxon>
        <taxon>Perkinsus</taxon>
    </lineage>
</organism>
<gene>
    <name evidence="9" type="primary">ATPBD4_3</name>
    <name evidence="9" type="ORF">FOZ63_033935</name>
</gene>
<dbReference type="Proteomes" id="UP000553632">
    <property type="component" value="Unassembled WGS sequence"/>
</dbReference>
<feature type="transmembrane region" description="Helical" evidence="8">
    <location>
        <begin position="635"/>
        <end position="657"/>
    </location>
</feature>
<dbReference type="Pfam" id="PF08627">
    <property type="entry name" value="CRT-like"/>
    <property type="match status" value="2"/>
</dbReference>
<dbReference type="PANTHER" id="PTHR12196">
    <property type="entry name" value="DOMAIN OF UNKNOWN FUNCTION 71 DUF71 -CONTAINING PROTEIN"/>
    <property type="match status" value="1"/>
</dbReference>
<dbReference type="InterPro" id="IPR013936">
    <property type="entry name" value="CRT-like"/>
</dbReference>
<evidence type="ECO:0000313" key="10">
    <source>
        <dbReference type="Proteomes" id="UP000553632"/>
    </source>
</evidence>
<feature type="transmembrane region" description="Helical" evidence="8">
    <location>
        <begin position="878"/>
        <end position="904"/>
    </location>
</feature>
<reference evidence="9 10" key="1">
    <citation type="submission" date="2020-04" db="EMBL/GenBank/DDBJ databases">
        <title>Perkinsus olseni comparative genomics.</title>
        <authorList>
            <person name="Bogema D.R."/>
        </authorList>
    </citation>
    <scope>NUCLEOTIDE SEQUENCE [LARGE SCALE GENOMIC DNA]</scope>
    <source>
        <strain evidence="9 10">ATCC PRA-207</strain>
    </source>
</reference>
<evidence type="ECO:0000256" key="7">
    <source>
        <dbReference type="SAM" id="MobiDB-lite"/>
    </source>
</evidence>
<feature type="transmembrane region" description="Helical" evidence="8">
    <location>
        <begin position="664"/>
        <end position="686"/>
    </location>
</feature>
<comment type="subcellular location">
    <subcellularLocation>
        <location evidence="1">Membrane</location>
        <topology evidence="1">Multi-pass membrane protein</topology>
    </subcellularLocation>
</comment>
<feature type="transmembrane region" description="Helical" evidence="8">
    <location>
        <begin position="475"/>
        <end position="493"/>
    </location>
</feature>
<evidence type="ECO:0000313" key="9">
    <source>
        <dbReference type="EMBL" id="KAF4703153.1"/>
    </source>
</evidence>
<dbReference type="InterPro" id="IPR035959">
    <property type="entry name" value="RutC-like_sf"/>
</dbReference>
<dbReference type="Gene3D" id="3.30.1330.40">
    <property type="entry name" value="RutC-like"/>
    <property type="match status" value="2"/>
</dbReference>
<dbReference type="SUPFAM" id="SSF55298">
    <property type="entry name" value="YjgF-like"/>
    <property type="match status" value="2"/>
</dbReference>
<dbReference type="GO" id="GO:0017178">
    <property type="term" value="F:diphthine-ammonia ligase activity"/>
    <property type="evidence" value="ECO:0007669"/>
    <property type="project" value="TreeGrafter"/>
</dbReference>
<sequence>YFTKLHNQFGFHVCGEGGEYETLTTDCPLYLNGRIDLGDTRVVKHSADVYYLQSANPHLEPKDTTTNSWNDACTSLSILDSLGYYEQDYPRLESVHNSTQLSSLAPLSTQGYENTPPQGGRAAAAVGLWTPSTTAAAMTAAGYVAMSNSIDVLSVPRPSSCCSIPSSTSDVREQCRYLLEYIMSTLAPSTEYEILYVEVQVSDMSSFAAVNDEYCNHFPTVNPPTRYCIQTDLPQGVLVRFRILAVPSTKAAAAAGAGVVSTLHVQSISTWAMSCIGPYSQAKRPRFDNGTLLTAGVLGLVPHTMSLPGGWQYELWLAMRSLHKITDLMSSENTVLATLFIAGRTPLIPAIQLAAEYLDVDPSRIIGLRLPALPRGASVEVSLVNTQEHSAAADVGHVSVSMYSGESVQYLLDEIPSSDDACCSPSVVYYDVTRYEESEVYEQLPSKMRDYAAMTPVREASIGTARHSLLMLRRIFVYFFISVNDGIVIAGMLSNTVDHTSLAILSTANVIAGKIRAEPLQEYSGFVTSILSRGMYCVVYWLILALKLYLNKVSMQELRYVWGAYCPCRRSSTSSDGESHQLEFESGDAPSTHSSCPAIVRFWRNLHGLKYILLAPLCDVLVELFMFMSQPYLSIVIFSLLQQGTVPFTLLFSLIILTTRYIALEVLGVLLVIVMAVVSVMVGAHHTSPTSQSAASQTSVLLMSVLCLLATLFQALSFVLKERMFREYTQLLLSRRGKGGGEEARLDVFAVSSASNLFSMIWVFPLSLLVESFRTTADLPIMEHIIQMVGQKQTSAAFSSDSVEERRYDVSTLKSSSTLTSQRFGTSASDVSVEKPSQNGRRAGVRWVVPGLMLSLAITGTANAIAGKIRSQPLGEYSGFITSMISQVTYCVVYWIALIIMYLMGKVPLEQLRWTWTAPGRDEYTTRREDLIKPGMRWYRRWWVNVEVWWETLPGCRYTFFAAISDCLGEILMFLTQPYLSIVVFNLLQQGMVPFTLVWSLMFLRDRYTFVEVFGVSIVILMALVSVATSSTSDGSSSVIMAILCLVSTIFQALGFVLKECMFRAYTQYATRRGRQEVNLNVFVVSSSSNTFGCIWTFPLNVIVELIRTQGSNIPIMEHFADGFETLADADGAWQALVVYLCFNLIYNVNIYMLISYGSSLLTFVCNKITVPLAAIFSLISWPIIGRSTVTWLEWVTLVIILIGIALFRYGNIMRLKLDVDNAHHENPVLNYVICLFPMFRHRKSLDDGDSGLQSDKPYTHVVVNWDSITHPWRLFWPKRYVTVDDGSSNEDSKPSNYLSTSTESV</sequence>
<comment type="similarity">
    <text evidence="2">Belongs to the CRT-like transporter family.</text>
</comment>
<keyword evidence="4 8" id="KW-0812">Transmembrane</keyword>
<feature type="region of interest" description="Disordered" evidence="7">
    <location>
        <begin position="1285"/>
        <end position="1306"/>
    </location>
</feature>